<evidence type="ECO:0000259" key="6">
    <source>
        <dbReference type="Pfam" id="PF01494"/>
    </source>
</evidence>
<dbReference type="EMBL" id="JAFMPY010000031">
    <property type="protein sequence ID" value="MBO0906091.1"/>
    <property type="molecule type" value="Genomic_DNA"/>
</dbReference>
<accession>A0ABS3J8U8</accession>
<evidence type="ECO:0000256" key="5">
    <source>
        <dbReference type="ARBA" id="ARBA00023033"/>
    </source>
</evidence>
<keyword evidence="5 7" id="KW-0503">Monooxygenase</keyword>
<reference evidence="7 8" key="1">
    <citation type="submission" date="2021-03" db="EMBL/GenBank/DDBJ databases">
        <title>Whole genome sequence of Jiella sp. MQZ13P-4.</title>
        <authorList>
            <person name="Tuo L."/>
        </authorList>
    </citation>
    <scope>NUCLEOTIDE SEQUENCE [LARGE SCALE GENOMIC DNA]</scope>
    <source>
        <strain evidence="7 8">MQZ13P-4</strain>
    </source>
</reference>
<dbReference type="PRINTS" id="PR00420">
    <property type="entry name" value="RNGMNOXGNASE"/>
</dbReference>
<protein>
    <submittedName>
        <fullName evidence="7">FAD-dependent monooxygenase</fullName>
    </submittedName>
</protein>
<keyword evidence="4" id="KW-0560">Oxidoreductase</keyword>
<evidence type="ECO:0000313" key="7">
    <source>
        <dbReference type="EMBL" id="MBO0906091.1"/>
    </source>
</evidence>
<keyword evidence="3" id="KW-0274">FAD</keyword>
<comment type="caution">
    <text evidence="7">The sequence shown here is derived from an EMBL/GenBank/DDBJ whole genome shotgun (WGS) entry which is preliminary data.</text>
</comment>
<organism evidence="7 8">
    <name type="scientific">Jiella sonneratiae</name>
    <dbReference type="NCBI Taxonomy" id="2816856"/>
    <lineage>
        <taxon>Bacteria</taxon>
        <taxon>Pseudomonadati</taxon>
        <taxon>Pseudomonadota</taxon>
        <taxon>Alphaproteobacteria</taxon>
        <taxon>Hyphomicrobiales</taxon>
        <taxon>Aurantimonadaceae</taxon>
        <taxon>Jiella</taxon>
    </lineage>
</organism>
<dbReference type="SUPFAM" id="SSF54373">
    <property type="entry name" value="FAD-linked reductases, C-terminal domain"/>
    <property type="match status" value="1"/>
</dbReference>
<dbReference type="PANTHER" id="PTHR13789:SF318">
    <property type="entry name" value="GERANYLGERANYL DIPHOSPHATE REDUCTASE"/>
    <property type="match status" value="1"/>
</dbReference>
<evidence type="ECO:0000313" key="8">
    <source>
        <dbReference type="Proteomes" id="UP000664288"/>
    </source>
</evidence>
<dbReference type="InterPro" id="IPR050493">
    <property type="entry name" value="FAD-dep_Monooxygenase_BioMet"/>
</dbReference>
<comment type="cofactor">
    <cofactor evidence="1">
        <name>FAD</name>
        <dbReference type="ChEBI" id="CHEBI:57692"/>
    </cofactor>
</comment>
<evidence type="ECO:0000256" key="2">
    <source>
        <dbReference type="ARBA" id="ARBA00022630"/>
    </source>
</evidence>
<dbReference type="InterPro" id="IPR002938">
    <property type="entry name" value="FAD-bd"/>
</dbReference>
<evidence type="ECO:0000256" key="3">
    <source>
        <dbReference type="ARBA" id="ARBA00022827"/>
    </source>
</evidence>
<dbReference type="Gene3D" id="3.50.50.60">
    <property type="entry name" value="FAD/NAD(P)-binding domain"/>
    <property type="match status" value="1"/>
</dbReference>
<dbReference type="Proteomes" id="UP000664288">
    <property type="component" value="Unassembled WGS sequence"/>
</dbReference>
<proteinExistence type="predicted"/>
<gene>
    <name evidence="7" type="ORF">J1C47_20780</name>
</gene>
<sequence length="409" mass="44139">MNATCKFAIVGGGLAGLAAANALKMVGLQAEVFETAPELGEIGASVNISPQAVKALRAIGVGEAIAAVGHESPGPYTRAMQTGEFLQATDRLAVKDKYGAPYYSFHRADLIDALAKTLDPARIHLGHRLSGLVEADDHVTLNFQNGASVDADYVIGADGVKSAVREALYGEDRPAYTGQMVWRALLKTEDVPEEAIEPRGHTQWVGPGRHLIAYKIRQGKLVNVVSQVDTDEWVEEGWSIKGDPADMRASFPGAEPRLAKLLDCVGECTKWGLFTRPINDNWGRGRIQMIGDAAHAMLPSAGQGAAMAFEDAYILGRWLGAVEDPVEAFAEFRRIRIPRVHGVQRLSLANKDFKHMKDSARQKEAIKAGTGSVHGKIDWVWGFDPAAEWDRMPDVPPVYADPAPAAAAS</sequence>
<dbReference type="SUPFAM" id="SSF51905">
    <property type="entry name" value="FAD/NAD(P)-binding domain"/>
    <property type="match status" value="1"/>
</dbReference>
<dbReference type="GO" id="GO:0004497">
    <property type="term" value="F:monooxygenase activity"/>
    <property type="evidence" value="ECO:0007669"/>
    <property type="project" value="UniProtKB-KW"/>
</dbReference>
<dbReference type="InterPro" id="IPR036188">
    <property type="entry name" value="FAD/NAD-bd_sf"/>
</dbReference>
<keyword evidence="2" id="KW-0285">Flavoprotein</keyword>
<evidence type="ECO:0000256" key="4">
    <source>
        <dbReference type="ARBA" id="ARBA00023002"/>
    </source>
</evidence>
<keyword evidence="8" id="KW-1185">Reference proteome</keyword>
<feature type="domain" description="FAD-binding" evidence="6">
    <location>
        <begin position="6"/>
        <end position="323"/>
    </location>
</feature>
<evidence type="ECO:0000256" key="1">
    <source>
        <dbReference type="ARBA" id="ARBA00001974"/>
    </source>
</evidence>
<dbReference type="Pfam" id="PF01494">
    <property type="entry name" value="FAD_binding_3"/>
    <property type="match status" value="1"/>
</dbReference>
<dbReference type="PANTHER" id="PTHR13789">
    <property type="entry name" value="MONOOXYGENASE"/>
    <property type="match status" value="1"/>
</dbReference>
<name>A0ABS3J8U8_9HYPH</name>
<dbReference type="RefSeq" id="WP_207352725.1">
    <property type="nucleotide sequence ID" value="NZ_JAFMPY010000031.1"/>
</dbReference>